<keyword evidence="11" id="KW-1185">Reference proteome</keyword>
<evidence type="ECO:0000256" key="6">
    <source>
        <dbReference type="ARBA" id="ARBA00022989"/>
    </source>
</evidence>
<dbReference type="InterPro" id="IPR026028">
    <property type="entry name" value="V-type_ATPase_116kDa_su_euka"/>
</dbReference>
<feature type="transmembrane region" description="Helical" evidence="9">
    <location>
        <begin position="758"/>
        <end position="785"/>
    </location>
</feature>
<keyword evidence="3 9" id="KW-0813">Transport</keyword>
<reference evidence="12" key="1">
    <citation type="submission" date="2025-08" db="UniProtKB">
        <authorList>
            <consortium name="RefSeq"/>
        </authorList>
    </citation>
    <scope>IDENTIFICATION</scope>
    <source>
        <tissue evidence="12">Whole larvae</tissue>
    </source>
</reference>
<sequence>MGCMLRSDPMSLFDMYVQPEAAFETMCYLGNLGCCQFLDMNPDVQPFQKNYVSEMCRCAEMERKLTFIESEILKDNIHITHLKTDPKPLQPNEMVTYENMLEKWENDIVEMATNEANLMKNYIEMSEMYYVLEHIGPMLGDTELRRESILFKKVTTSSGGDIGLGGQLMIITGVVRRKICFNLEMMLWRISRGNIYYKQATYDKIFRQPNSIKEIRKVAFLAICQGEELKRRMEKICNGFRVNLYPCPKTYEERTDMLNKLGTRLLDIKQVLKKTAFHRCKTLRTIARQIRPLTVQVKKAKAIYHNLNFFNMDITKKCLIGQCWIADRDATQVHEGLETCSQMVGTNVYSFMSKRDTDAVPPTFHRTNRFTKGFQALINAYGDSTYRELNPGLYTIITFPFLFSLMFGDICHGIILVVFGLWMIFNEKKFIAQRSTNEIWNIFFGGRYVIMLMGVFSMYAGFIYNDWFSRAIILMDPYWINNLSLEQIAASSTIQLDPKDETGPVYMFGIDPIWTLAKNKIMIENSIKMKLSIIIGIVHMMFGIFLSLFNYTYFKRKYAIYLQFIPEILFLVCLFLWLVIMIYFKWFTYSGKSRDLLTSAGCAPQILILFIDMVLLSTTKPVEEDCEAYMFKSQQTVQKILLVIALLCVPVMLFGQPIYLYTFNKRKRRDTVRDSDKQSDQGIVAQANNYHVNFGELMIHQGVHTIEYVLSTISHTASYLRLWALSLAHAQLSEMLWSMIFVKLALSDHTIIGSVKVFIIFAIWAVFTVSILVVMEGLSAFLHTLRLHWVEFMSKFYSGGGWVFQPFSFKGILVGEEDKINAVCKKRQKYLQE</sequence>
<dbReference type="InterPro" id="IPR002490">
    <property type="entry name" value="V-ATPase_116kDa_su"/>
</dbReference>
<keyword evidence="5 9" id="KW-0375">Hydrogen ion transport</keyword>
<dbReference type="Pfam" id="PF01496">
    <property type="entry name" value="V_ATPase_I"/>
    <property type="match status" value="1"/>
</dbReference>
<evidence type="ECO:0000256" key="4">
    <source>
        <dbReference type="ARBA" id="ARBA00022692"/>
    </source>
</evidence>
<gene>
    <name evidence="12" type="primary">LOC113518145</name>
</gene>
<evidence type="ECO:0000256" key="3">
    <source>
        <dbReference type="ARBA" id="ARBA00022448"/>
    </source>
</evidence>
<keyword evidence="6 9" id="KW-1133">Transmembrane helix</keyword>
<feature type="transmembrane region" description="Helical" evidence="9">
    <location>
        <begin position="596"/>
        <end position="615"/>
    </location>
</feature>
<keyword evidence="8 9" id="KW-0472">Membrane</keyword>
<feature type="transmembrane region" description="Helical" evidence="9">
    <location>
        <begin position="531"/>
        <end position="554"/>
    </location>
</feature>
<keyword evidence="4 9" id="KW-0812">Transmembrane</keyword>
<evidence type="ECO:0000256" key="10">
    <source>
        <dbReference type="SAM" id="Coils"/>
    </source>
</evidence>
<evidence type="ECO:0000256" key="1">
    <source>
        <dbReference type="ARBA" id="ARBA00004141"/>
    </source>
</evidence>
<protein>
    <recommendedName>
        <fullName evidence="9">V-type proton ATPase subunit a</fullName>
    </recommendedName>
</protein>
<feature type="transmembrane region" description="Helical" evidence="9">
    <location>
        <begin position="640"/>
        <end position="661"/>
    </location>
</feature>
<evidence type="ECO:0000256" key="5">
    <source>
        <dbReference type="ARBA" id="ARBA00022781"/>
    </source>
</evidence>
<feature type="transmembrane region" description="Helical" evidence="9">
    <location>
        <begin position="445"/>
        <end position="465"/>
    </location>
</feature>
<keyword evidence="7 9" id="KW-0406">Ion transport</keyword>
<feature type="transmembrane region" description="Helical" evidence="9">
    <location>
        <begin position="560"/>
        <end position="584"/>
    </location>
</feature>
<evidence type="ECO:0000313" key="11">
    <source>
        <dbReference type="Proteomes" id="UP001652740"/>
    </source>
</evidence>
<evidence type="ECO:0000256" key="2">
    <source>
        <dbReference type="ARBA" id="ARBA00009904"/>
    </source>
</evidence>
<dbReference type="GeneID" id="113518145"/>
<dbReference type="RefSeq" id="XP_052752559.1">
    <property type="nucleotide sequence ID" value="XM_052896599.1"/>
</dbReference>
<comment type="function">
    <text evidence="9">Essential component of the vacuolar proton pump (V-ATPase), a multimeric enzyme that catalyzes the translocation of protons across the membranes. Required for assembly and activity of the V-ATPase.</text>
</comment>
<evidence type="ECO:0000256" key="7">
    <source>
        <dbReference type="ARBA" id="ARBA00023065"/>
    </source>
</evidence>
<keyword evidence="10" id="KW-0175">Coiled coil</keyword>
<organism evidence="11 12">
    <name type="scientific">Galleria mellonella</name>
    <name type="common">Greater wax moth</name>
    <dbReference type="NCBI Taxonomy" id="7137"/>
    <lineage>
        <taxon>Eukaryota</taxon>
        <taxon>Metazoa</taxon>
        <taxon>Ecdysozoa</taxon>
        <taxon>Arthropoda</taxon>
        <taxon>Hexapoda</taxon>
        <taxon>Insecta</taxon>
        <taxon>Pterygota</taxon>
        <taxon>Neoptera</taxon>
        <taxon>Endopterygota</taxon>
        <taxon>Lepidoptera</taxon>
        <taxon>Glossata</taxon>
        <taxon>Ditrysia</taxon>
        <taxon>Pyraloidea</taxon>
        <taxon>Pyralidae</taxon>
        <taxon>Galleriinae</taxon>
        <taxon>Galleria</taxon>
    </lineage>
</organism>
<evidence type="ECO:0000313" key="12">
    <source>
        <dbReference type="RefSeq" id="XP_052752559.1"/>
    </source>
</evidence>
<dbReference type="Proteomes" id="UP001652740">
    <property type="component" value="Unplaced"/>
</dbReference>
<proteinExistence type="inferred from homology"/>
<comment type="subcellular location">
    <subcellularLocation>
        <location evidence="1">Membrane</location>
        <topology evidence="1">Multi-pass membrane protein</topology>
    </subcellularLocation>
</comment>
<accession>A0ABM3MMY0</accession>
<name>A0ABM3MMY0_GALME</name>
<evidence type="ECO:0000256" key="9">
    <source>
        <dbReference type="RuleBase" id="RU361189"/>
    </source>
</evidence>
<dbReference type="PANTHER" id="PTHR11629:SF61">
    <property type="entry name" value="V-TYPE PROTON ATPASE SUBUNIT A"/>
    <property type="match status" value="1"/>
</dbReference>
<dbReference type="PIRSF" id="PIRSF001293">
    <property type="entry name" value="ATP6V0A1"/>
    <property type="match status" value="1"/>
</dbReference>
<dbReference type="PANTHER" id="PTHR11629">
    <property type="entry name" value="VACUOLAR PROTON ATPASES"/>
    <property type="match status" value="1"/>
</dbReference>
<feature type="transmembrane region" description="Helical" evidence="9">
    <location>
        <begin position="393"/>
        <end position="425"/>
    </location>
</feature>
<feature type="coiled-coil region" evidence="10">
    <location>
        <begin position="94"/>
        <end position="121"/>
    </location>
</feature>
<evidence type="ECO:0000256" key="8">
    <source>
        <dbReference type="ARBA" id="ARBA00023136"/>
    </source>
</evidence>
<comment type="similarity">
    <text evidence="2 9">Belongs to the V-ATPase 116 kDa subunit family.</text>
</comment>